<dbReference type="EMBL" id="AP026867">
    <property type="protein sequence ID" value="BDS09783.1"/>
    <property type="molecule type" value="Genomic_DNA"/>
</dbReference>
<dbReference type="InterPro" id="IPR028976">
    <property type="entry name" value="CheC-like_sf"/>
</dbReference>
<keyword evidence="1" id="KW-0145">Chemotaxis</keyword>
<gene>
    <name evidence="2" type="ORF">AsAng_0004880</name>
</gene>
<protein>
    <recommendedName>
        <fullName evidence="4">Chemotaxis protein CheC</fullName>
    </recommendedName>
</protein>
<reference evidence="2" key="1">
    <citation type="submission" date="2022-09" db="EMBL/GenBank/DDBJ databases">
        <title>Aureispira anguillicida sp. nov., isolated from Leptocephalus of Japanese eel Anguilla japonica.</title>
        <authorList>
            <person name="Yuasa K."/>
            <person name="Mekata T."/>
            <person name="Ikunari K."/>
        </authorList>
    </citation>
    <scope>NUCLEOTIDE SEQUENCE</scope>
    <source>
        <strain evidence="2">EL160426</strain>
    </source>
</reference>
<dbReference type="Proteomes" id="UP001060919">
    <property type="component" value="Chromosome"/>
</dbReference>
<dbReference type="SUPFAM" id="SSF103039">
    <property type="entry name" value="CheC-like"/>
    <property type="match status" value="1"/>
</dbReference>
<evidence type="ECO:0000256" key="1">
    <source>
        <dbReference type="ARBA" id="ARBA00022500"/>
    </source>
</evidence>
<dbReference type="Gene3D" id="3.40.1550.10">
    <property type="entry name" value="CheC-like"/>
    <property type="match status" value="1"/>
</dbReference>
<evidence type="ECO:0000313" key="2">
    <source>
        <dbReference type="EMBL" id="BDS09783.1"/>
    </source>
</evidence>
<evidence type="ECO:0008006" key="4">
    <source>
        <dbReference type="Google" id="ProtNLM"/>
    </source>
</evidence>
<accession>A0A915YB16</accession>
<sequence>MEVFNKTELQTAESIINQGLKSAAETLSFFMKESIEVKQIGVNDLGIANKGPLKLKCTTNAHLLTTHVVGELEGFCCLVFSEEEAQLLQKTALPPEVVNDPVMFEGMKDAILLEVDNIIAAAVITQFANLLKRKMHGSVPELSVIDATKFDAFIKEHLDDRSHVINFRTNFVAPQKSFSPMFLWFMNQPFIDDIKQLSAQGSR</sequence>
<dbReference type="KEGG" id="aup:AsAng_0004880"/>
<keyword evidence="3" id="KW-1185">Reference proteome</keyword>
<organism evidence="2 3">
    <name type="scientific">Aureispira anguillae</name>
    <dbReference type="NCBI Taxonomy" id="2864201"/>
    <lineage>
        <taxon>Bacteria</taxon>
        <taxon>Pseudomonadati</taxon>
        <taxon>Bacteroidota</taxon>
        <taxon>Saprospiria</taxon>
        <taxon>Saprospirales</taxon>
        <taxon>Saprospiraceae</taxon>
        <taxon>Aureispira</taxon>
    </lineage>
</organism>
<evidence type="ECO:0000313" key="3">
    <source>
        <dbReference type="Proteomes" id="UP001060919"/>
    </source>
</evidence>
<proteinExistence type="predicted"/>
<name>A0A915YB16_9BACT</name>
<dbReference type="RefSeq" id="WP_264791144.1">
    <property type="nucleotide sequence ID" value="NZ_AP026867.1"/>
</dbReference>
<dbReference type="GO" id="GO:0006935">
    <property type="term" value="P:chemotaxis"/>
    <property type="evidence" value="ECO:0007669"/>
    <property type="project" value="UniProtKB-KW"/>
</dbReference>
<dbReference type="AlphaFoldDB" id="A0A915YB16"/>